<reference evidence="2 3" key="1">
    <citation type="submission" date="2018-03" db="EMBL/GenBank/DDBJ databases">
        <title>The draft genome of Zobellella taiwanensis JCM 13381.</title>
        <authorList>
            <person name="Liu L."/>
            <person name="Li L."/>
            <person name="Wang T."/>
            <person name="Zhang X."/>
            <person name="Liang L."/>
        </authorList>
    </citation>
    <scope>NUCLEOTIDE SEQUENCE [LARGE SCALE GENOMIC DNA]</scope>
    <source>
        <strain evidence="2 3">JCM 13381</strain>
    </source>
</reference>
<evidence type="ECO:0000313" key="2">
    <source>
        <dbReference type="EMBL" id="PSJ47231.1"/>
    </source>
</evidence>
<sequence length="107" mass="11656">MGLAWLLVFICALGVFHPRALAGQPQGFTTEQLIPAVAGTGEHWRWLKAARPASPDDEPSSADLPPPAVRPVSAARLLTRVQRARLRPHPFGRTAFLRPPLRAPPRG</sequence>
<evidence type="ECO:0000256" key="1">
    <source>
        <dbReference type="SAM" id="MobiDB-lite"/>
    </source>
</evidence>
<evidence type="ECO:0000313" key="3">
    <source>
        <dbReference type="Proteomes" id="UP000242181"/>
    </source>
</evidence>
<gene>
    <name evidence="2" type="ORF">C7I36_02465</name>
</gene>
<dbReference type="AlphaFoldDB" id="A0A2P7RAI5"/>
<keyword evidence="3" id="KW-1185">Reference proteome</keyword>
<dbReference type="Proteomes" id="UP000242181">
    <property type="component" value="Unassembled WGS sequence"/>
</dbReference>
<dbReference type="EMBL" id="PXYH01000002">
    <property type="protein sequence ID" value="PSJ47231.1"/>
    <property type="molecule type" value="Genomic_DNA"/>
</dbReference>
<protein>
    <submittedName>
        <fullName evidence="2">Uncharacterized protein</fullName>
    </submittedName>
</protein>
<accession>A0A2P7RAI5</accession>
<comment type="caution">
    <text evidence="2">The sequence shown here is derived from an EMBL/GenBank/DDBJ whole genome shotgun (WGS) entry which is preliminary data.</text>
</comment>
<feature type="region of interest" description="Disordered" evidence="1">
    <location>
        <begin position="50"/>
        <end position="69"/>
    </location>
</feature>
<proteinExistence type="predicted"/>
<name>A0A2P7RAI5_9GAMM</name>
<organism evidence="2 3">
    <name type="scientific">Zobellella taiwanensis</name>
    <dbReference type="NCBI Taxonomy" id="347535"/>
    <lineage>
        <taxon>Bacteria</taxon>
        <taxon>Pseudomonadati</taxon>
        <taxon>Pseudomonadota</taxon>
        <taxon>Gammaproteobacteria</taxon>
        <taxon>Aeromonadales</taxon>
        <taxon>Aeromonadaceae</taxon>
        <taxon>Zobellella</taxon>
    </lineage>
</organism>